<keyword evidence="5 7" id="KW-0472">Membrane</keyword>
<proteinExistence type="inferred from homology"/>
<dbReference type="Pfam" id="PF02163">
    <property type="entry name" value="Peptidase_M50"/>
    <property type="match status" value="1"/>
</dbReference>
<evidence type="ECO:0000256" key="5">
    <source>
        <dbReference type="ARBA" id="ARBA00023136"/>
    </source>
</evidence>
<keyword evidence="3 7" id="KW-0812">Transmembrane</keyword>
<accession>A0A1J7GUN3</accession>
<dbReference type="InterPro" id="IPR001193">
    <property type="entry name" value="MBTPS2"/>
</dbReference>
<evidence type="ECO:0000313" key="9">
    <source>
        <dbReference type="EMBL" id="OIV93800.1"/>
    </source>
</evidence>
<dbReference type="SUPFAM" id="SSF50156">
    <property type="entry name" value="PDZ domain-like"/>
    <property type="match status" value="2"/>
</dbReference>
<evidence type="ECO:0000256" key="1">
    <source>
        <dbReference type="ARBA" id="ARBA00004127"/>
    </source>
</evidence>
<dbReference type="AlphaFoldDB" id="A0A1J7GUN3"/>
<feature type="transmembrane region" description="Helical" evidence="7">
    <location>
        <begin position="749"/>
        <end position="771"/>
    </location>
</feature>
<name>A0A1J7GUN3_LUPAN</name>
<feature type="domain" description="Peptidase M50" evidence="8">
    <location>
        <begin position="75"/>
        <end position="467"/>
    </location>
</feature>
<dbReference type="EMBL" id="CM007377">
    <property type="protein sequence ID" value="OIV93800.1"/>
    <property type="molecule type" value="Genomic_DNA"/>
</dbReference>
<feature type="transmembrane region" description="Helical" evidence="7">
    <location>
        <begin position="795"/>
        <end position="813"/>
    </location>
</feature>
<keyword evidence="10" id="KW-1185">Reference proteome</keyword>
<evidence type="ECO:0000313" key="10">
    <source>
        <dbReference type="Proteomes" id="UP000188354"/>
    </source>
</evidence>
<dbReference type="InterPro" id="IPR008915">
    <property type="entry name" value="Peptidase_M50"/>
</dbReference>
<protein>
    <recommendedName>
        <fullName evidence="6">Endopeptidase S2P</fullName>
    </recommendedName>
</protein>
<dbReference type="InterPro" id="IPR036034">
    <property type="entry name" value="PDZ_sf"/>
</dbReference>
<dbReference type="Gramene" id="OIV93800">
    <property type="protein sequence ID" value="OIV93800"/>
    <property type="gene ID" value="TanjilG_03763"/>
</dbReference>
<feature type="transmembrane region" description="Helical" evidence="7">
    <location>
        <begin position="71"/>
        <end position="88"/>
    </location>
</feature>
<dbReference type="GO" id="GO:0005737">
    <property type="term" value="C:cytoplasm"/>
    <property type="evidence" value="ECO:0007669"/>
    <property type="project" value="TreeGrafter"/>
</dbReference>
<evidence type="ECO:0000256" key="7">
    <source>
        <dbReference type="SAM" id="Phobius"/>
    </source>
</evidence>
<feature type="transmembrane region" description="Helical" evidence="7">
    <location>
        <begin position="7"/>
        <end position="29"/>
    </location>
</feature>
<evidence type="ECO:0000256" key="2">
    <source>
        <dbReference type="ARBA" id="ARBA00009989"/>
    </source>
</evidence>
<keyword evidence="4 7" id="KW-1133">Transmembrane helix</keyword>
<evidence type="ECO:0000256" key="4">
    <source>
        <dbReference type="ARBA" id="ARBA00022989"/>
    </source>
</evidence>
<gene>
    <name evidence="9" type="ORF">TanjilG_03763</name>
</gene>
<dbReference type="GO" id="GO:0031293">
    <property type="term" value="P:membrane protein intracellular domain proteolysis"/>
    <property type="evidence" value="ECO:0007669"/>
    <property type="project" value="TreeGrafter"/>
</dbReference>
<dbReference type="Proteomes" id="UP000188354">
    <property type="component" value="Chromosome LG17"/>
</dbReference>
<dbReference type="PANTHER" id="PTHR13325:SF3">
    <property type="entry name" value="MEMBRANE-BOUND TRANSCRIPTION FACTOR SITE-2 PROTEASE"/>
    <property type="match status" value="1"/>
</dbReference>
<dbReference type="GO" id="GO:1905897">
    <property type="term" value="P:regulation of response to endoplasmic reticulum stress"/>
    <property type="evidence" value="ECO:0007669"/>
    <property type="project" value="TreeGrafter"/>
</dbReference>
<dbReference type="STRING" id="3871.A0A1J7GUN3"/>
<evidence type="ECO:0000259" key="8">
    <source>
        <dbReference type="Pfam" id="PF02163"/>
    </source>
</evidence>
<comment type="similarity">
    <text evidence="2">Belongs to the peptidase M50A family.</text>
</comment>
<sequence length="816" mass="89843">MHSTQTFIFFIVFSYYGFQFHLAALFQFLLWELARALHLCGGSNKLGNLTSAFLFRFSPLLPGLSLSLSDAGYICISTVISVFVHEVGHAVAATSEGIQIEYIAIFMAVLFPGALVAFNYELLQSLPHFTALRMYSAGIWHNAVVMSSNPGSSLFADEACGLALFLLPLLLFPFYSSSHGPMVLNVPRTSPLSGFLVPGDVILSVDNVPIRNAQEWLEINTLTYDIKLNNVNNSQHTGDLWLANKGYCVPSVMMEESKITESLENQDACPSGLAAFVKVSCSVNITLDDGQSQTDNLNRKRNMYCLNAKDVVKLNKCGDHWGPVATNGSGCTCSQDEFCLAPVQEPGLVWVEITYSSPSPECSLQERIRSSVSETSGIKETNCGGTFIFVGDVISMAHSIQLTSYRPRLGLKFVAYLPNLLERILMWTFHVSLALAVLNGLPVYFLDGEYILEASLSHFTWLSPRKRKKVMSSNPGSSLFADEACGLALFLLPLLLFPFYSSSHGPMVLNVPRTSPLSGFLVPGDVILSVDNVPIRNAQEWLEINTLTYDIKLNNVNNSQHTGDLWLANKGYCVPSVMMEESKITESLENQDACPSGLAAFVKVSCSVNITLDDGQSQTDNLNRKRNMYCLNAKDVVKLNKCGDHWGPVATNGSGCTCSQDEFCLAPVQEPGLVWVEITYSSPSPECSLQERIRSSVSETSGIKETNCGGTFIFVGDVISMAHSIQLTSYRPRLGLKFVAYLPNLLERILMWTFHVSLALAVLNGLPVYFLDGEYILEASLSHFTWLSPRKRKKVLKLCLLGGSLISVIGFFQELL</sequence>
<dbReference type="PRINTS" id="PR01000">
    <property type="entry name" value="SREBPS2PTASE"/>
</dbReference>
<dbReference type="PANTHER" id="PTHR13325">
    <property type="entry name" value="PROTEASE M50 MEMBRANE-BOUND TRANSCRIPTION FACTOR SITE 2 PROTEASE"/>
    <property type="match status" value="1"/>
</dbReference>
<comment type="subcellular location">
    <subcellularLocation>
        <location evidence="1">Endomembrane system</location>
        <topology evidence="1">Multi-pass membrane protein</topology>
    </subcellularLocation>
</comment>
<evidence type="ECO:0000256" key="6">
    <source>
        <dbReference type="ARBA" id="ARBA00032658"/>
    </source>
</evidence>
<feature type="transmembrane region" description="Helical" evidence="7">
    <location>
        <begin position="100"/>
        <end position="120"/>
    </location>
</feature>
<dbReference type="GO" id="GO:0016020">
    <property type="term" value="C:membrane"/>
    <property type="evidence" value="ECO:0007669"/>
    <property type="project" value="InterPro"/>
</dbReference>
<reference evidence="9 10" key="1">
    <citation type="journal article" date="2017" name="Plant Biotechnol. J.">
        <title>A comprehensive draft genome sequence for lupin (Lupinus angustifolius), an emerging health food: insights into plant-microbe interactions and legume evolution.</title>
        <authorList>
            <person name="Hane J.K."/>
            <person name="Ming Y."/>
            <person name="Kamphuis L.G."/>
            <person name="Nelson M.N."/>
            <person name="Garg G."/>
            <person name="Atkins C.A."/>
            <person name="Bayer P.E."/>
            <person name="Bravo A."/>
            <person name="Bringans S."/>
            <person name="Cannon S."/>
            <person name="Edwards D."/>
            <person name="Foley R."/>
            <person name="Gao L.L."/>
            <person name="Harrison M.J."/>
            <person name="Huang W."/>
            <person name="Hurgobin B."/>
            <person name="Li S."/>
            <person name="Liu C.W."/>
            <person name="McGrath A."/>
            <person name="Morahan G."/>
            <person name="Murray J."/>
            <person name="Weller J."/>
            <person name="Jian J."/>
            <person name="Singh K.B."/>
        </authorList>
    </citation>
    <scope>NUCLEOTIDE SEQUENCE [LARGE SCALE GENOMIC DNA]</scope>
    <source>
        <strain evidence="10">cv. Tanjil</strain>
        <tissue evidence="9">Whole plant</tissue>
    </source>
</reference>
<dbReference type="GO" id="GO:0012505">
    <property type="term" value="C:endomembrane system"/>
    <property type="evidence" value="ECO:0007669"/>
    <property type="project" value="UniProtKB-SubCell"/>
</dbReference>
<organism evidence="9 10">
    <name type="scientific">Lupinus angustifolius</name>
    <name type="common">Narrow-leaved blue lupine</name>
    <dbReference type="NCBI Taxonomy" id="3871"/>
    <lineage>
        <taxon>Eukaryota</taxon>
        <taxon>Viridiplantae</taxon>
        <taxon>Streptophyta</taxon>
        <taxon>Embryophyta</taxon>
        <taxon>Tracheophyta</taxon>
        <taxon>Spermatophyta</taxon>
        <taxon>Magnoliopsida</taxon>
        <taxon>eudicotyledons</taxon>
        <taxon>Gunneridae</taxon>
        <taxon>Pentapetalae</taxon>
        <taxon>rosids</taxon>
        <taxon>fabids</taxon>
        <taxon>Fabales</taxon>
        <taxon>Fabaceae</taxon>
        <taxon>Papilionoideae</taxon>
        <taxon>50 kb inversion clade</taxon>
        <taxon>genistoids sensu lato</taxon>
        <taxon>core genistoids</taxon>
        <taxon>Genisteae</taxon>
        <taxon>Lupinus</taxon>
    </lineage>
</organism>
<evidence type="ECO:0000256" key="3">
    <source>
        <dbReference type="ARBA" id="ARBA00022692"/>
    </source>
</evidence>
<dbReference type="GO" id="GO:0004222">
    <property type="term" value="F:metalloendopeptidase activity"/>
    <property type="evidence" value="ECO:0007669"/>
    <property type="project" value="InterPro"/>
</dbReference>